<dbReference type="Proteomes" id="UP000005384">
    <property type="component" value="Unassembled WGS sequence"/>
</dbReference>
<keyword evidence="2" id="KW-1185">Reference proteome</keyword>
<reference evidence="1 2" key="1">
    <citation type="submission" date="2011-08" db="EMBL/GenBank/DDBJ databases">
        <title>The Genome Sequence of Clostridium hathewayi WAL-18680.</title>
        <authorList>
            <consortium name="The Broad Institute Genome Sequencing Platform"/>
            <person name="Earl A."/>
            <person name="Ward D."/>
            <person name="Feldgarden M."/>
            <person name="Gevers D."/>
            <person name="Finegold S.M."/>
            <person name="Summanen P.H."/>
            <person name="Molitoris D.R."/>
            <person name="Song M."/>
            <person name="Daigneault M."/>
            <person name="Allen-Vercoe E."/>
            <person name="Young S.K."/>
            <person name="Zeng Q."/>
            <person name="Gargeya S."/>
            <person name="Fitzgerald M."/>
            <person name="Haas B."/>
            <person name="Abouelleil A."/>
            <person name="Alvarado L."/>
            <person name="Arachchi H.M."/>
            <person name="Berlin A."/>
            <person name="Brown A."/>
            <person name="Chapman S.B."/>
            <person name="Chen Z."/>
            <person name="Dunbar C."/>
            <person name="Freedman E."/>
            <person name="Gearin G."/>
            <person name="Gellesch M."/>
            <person name="Goldberg J."/>
            <person name="Griggs A."/>
            <person name="Gujja S."/>
            <person name="Heiman D."/>
            <person name="Howarth C."/>
            <person name="Larson L."/>
            <person name="Lui A."/>
            <person name="MacDonald P.J.P."/>
            <person name="Montmayeur A."/>
            <person name="Murphy C."/>
            <person name="Neiman D."/>
            <person name="Pearson M."/>
            <person name="Priest M."/>
            <person name="Roberts A."/>
            <person name="Saif S."/>
            <person name="Shea T."/>
            <person name="Shenoy N."/>
            <person name="Sisk P."/>
            <person name="Stolte C."/>
            <person name="Sykes S."/>
            <person name="Wortman J."/>
            <person name="Nusbaum C."/>
            <person name="Birren B."/>
        </authorList>
    </citation>
    <scope>NUCLEOTIDE SEQUENCE [LARGE SCALE GENOMIC DNA]</scope>
    <source>
        <strain evidence="1 2">WAL-18680</strain>
    </source>
</reference>
<sequence length="223" mass="23833">MKRKQKNITAITAAVILILAVRPGYPAYGQGNVTEESDVVFDQLKGKKDVETELVGTIEVTLISAVVPSDVDFTVNPLAEFNAVTRPGGQIISPEGLSVINHSVVPVKLEIASVAPVSGTDLFFSDKFPGGPVQDFALVGTIAETETPGRAILVLGRRNQTYTSSQEFEQYAICPGRTGIPVAEIGAEEKADLQIYGKATADFYGAYQFTVKPTLKISTVKAQ</sequence>
<protein>
    <submittedName>
        <fullName evidence="1">Uncharacterized protein</fullName>
    </submittedName>
</protein>
<accession>G5IJ39</accession>
<evidence type="ECO:0000313" key="2">
    <source>
        <dbReference type="Proteomes" id="UP000005384"/>
    </source>
</evidence>
<dbReference type="PATRIC" id="fig|742737.3.peg.3491"/>
<dbReference type="EMBL" id="ADLN01000096">
    <property type="protein sequence ID" value="EHI58553.1"/>
    <property type="molecule type" value="Genomic_DNA"/>
</dbReference>
<gene>
    <name evidence="1" type="ORF">HMPREF9473_03512</name>
</gene>
<dbReference type="HOGENOM" id="CLU_094166_0_0_9"/>
<name>G5IJ39_9FIRM</name>
<proteinExistence type="predicted"/>
<dbReference type="RefSeq" id="WP_006781502.1">
    <property type="nucleotide sequence ID" value="NZ_CP040506.1"/>
</dbReference>
<evidence type="ECO:0000313" key="1">
    <source>
        <dbReference type="EMBL" id="EHI58553.1"/>
    </source>
</evidence>
<organism evidence="1 2">
    <name type="scientific">Hungatella hathewayi WAL-18680</name>
    <dbReference type="NCBI Taxonomy" id="742737"/>
    <lineage>
        <taxon>Bacteria</taxon>
        <taxon>Bacillati</taxon>
        <taxon>Bacillota</taxon>
        <taxon>Clostridia</taxon>
        <taxon>Lachnospirales</taxon>
        <taxon>Lachnospiraceae</taxon>
        <taxon>Hungatella</taxon>
    </lineage>
</organism>
<dbReference type="AlphaFoldDB" id="G5IJ39"/>
<comment type="caution">
    <text evidence="1">The sequence shown here is derived from an EMBL/GenBank/DDBJ whole genome shotgun (WGS) entry which is preliminary data.</text>
</comment>